<dbReference type="SUPFAM" id="SSF53474">
    <property type="entry name" value="alpha/beta-Hydrolases"/>
    <property type="match status" value="1"/>
</dbReference>
<dbReference type="GO" id="GO:0006637">
    <property type="term" value="P:acyl-CoA metabolic process"/>
    <property type="evidence" value="ECO:0007669"/>
    <property type="project" value="TreeGrafter"/>
</dbReference>
<evidence type="ECO:0000313" key="3">
    <source>
        <dbReference type="EMBL" id="SDM17198.1"/>
    </source>
</evidence>
<keyword evidence="1" id="KW-1133">Transmembrane helix</keyword>
<dbReference type="PANTHER" id="PTHR10824">
    <property type="entry name" value="ACYL-COENZYME A THIOESTERASE-RELATED"/>
    <property type="match status" value="1"/>
</dbReference>
<keyword evidence="3" id="KW-0378">Hydrolase</keyword>
<dbReference type="GO" id="GO:0047617">
    <property type="term" value="F:fatty acyl-CoA hydrolase activity"/>
    <property type="evidence" value="ECO:0007669"/>
    <property type="project" value="TreeGrafter"/>
</dbReference>
<accession>A0A1G9R1T1</accession>
<dbReference type="Pfam" id="PF08840">
    <property type="entry name" value="BAAT_C"/>
    <property type="match status" value="1"/>
</dbReference>
<sequence length="288" mass="32591">MTFLKRIALITISVVAVLVAGLYLFLYVYQPPLSEKYGQVDAQLFMGEADHQPLIVAFGGSQGGNTWAEVYWAGMRNRLLQQGYAVLAIGYFNTTNTPETLDRISLDAIYDMIMSISHRPGINQDKIALLGSSKGGELVLNLASRYEEFDAVVALVPSHVTFPALTASGSTSSWMVHNQEIPTFKRPFPAIWRLLKGDPQGGLRVILENETYSKQAEIDVEKIRGPLLLLSARYDELWPSAYMSDRVVARLKAHQFPYYYQHISFEGKHHDTKEHFEVVFQFLDEHFK</sequence>
<proteinExistence type="predicted"/>
<dbReference type="PANTHER" id="PTHR10824:SF4">
    <property type="entry name" value="ACYL-COENZYME A THIOESTERASE 1-LIKE"/>
    <property type="match status" value="1"/>
</dbReference>
<keyword evidence="4" id="KW-1185">Reference proteome</keyword>
<reference evidence="3 4" key="1">
    <citation type="submission" date="2016-10" db="EMBL/GenBank/DDBJ databases">
        <authorList>
            <person name="de Groot N.N."/>
        </authorList>
    </citation>
    <scope>NUCLEOTIDE SEQUENCE [LARGE SCALE GENOMIC DNA]</scope>
    <source>
        <strain evidence="3 4">DSM 25186</strain>
    </source>
</reference>
<feature type="domain" description="BAAT/Acyl-CoA thioester hydrolase C-terminal" evidence="2">
    <location>
        <begin position="117"/>
        <end position="270"/>
    </location>
</feature>
<protein>
    <submittedName>
        <fullName evidence="3">BAAT / Acyl-CoA thioester hydrolase C terminal</fullName>
    </submittedName>
</protein>
<evidence type="ECO:0000313" key="4">
    <source>
        <dbReference type="Proteomes" id="UP000198510"/>
    </source>
</evidence>
<organism evidence="3 4">
    <name type="scientific">Catalinimonas alkaloidigena</name>
    <dbReference type="NCBI Taxonomy" id="1075417"/>
    <lineage>
        <taxon>Bacteria</taxon>
        <taxon>Pseudomonadati</taxon>
        <taxon>Bacteroidota</taxon>
        <taxon>Cytophagia</taxon>
        <taxon>Cytophagales</taxon>
        <taxon>Catalimonadaceae</taxon>
        <taxon>Catalinimonas</taxon>
    </lineage>
</organism>
<dbReference type="RefSeq" id="WP_089686458.1">
    <property type="nucleotide sequence ID" value="NZ_FNFO01000011.1"/>
</dbReference>
<name>A0A1G9R1T1_9BACT</name>
<dbReference type="InterPro" id="IPR029058">
    <property type="entry name" value="AB_hydrolase_fold"/>
</dbReference>
<keyword evidence="1" id="KW-0472">Membrane</keyword>
<gene>
    <name evidence="3" type="ORF">SAMN05421823_1111</name>
</gene>
<keyword evidence="1" id="KW-0812">Transmembrane</keyword>
<dbReference type="AlphaFoldDB" id="A0A1G9R1T1"/>
<dbReference type="STRING" id="1075417.SAMN05421823_1111"/>
<dbReference type="GO" id="GO:0006631">
    <property type="term" value="P:fatty acid metabolic process"/>
    <property type="evidence" value="ECO:0007669"/>
    <property type="project" value="TreeGrafter"/>
</dbReference>
<dbReference type="EMBL" id="FNFO01000011">
    <property type="protein sequence ID" value="SDM17198.1"/>
    <property type="molecule type" value="Genomic_DNA"/>
</dbReference>
<evidence type="ECO:0000256" key="1">
    <source>
        <dbReference type="SAM" id="Phobius"/>
    </source>
</evidence>
<dbReference type="Gene3D" id="3.40.50.1820">
    <property type="entry name" value="alpha/beta hydrolase"/>
    <property type="match status" value="1"/>
</dbReference>
<dbReference type="OrthoDB" id="8922993at2"/>
<dbReference type="InterPro" id="IPR014940">
    <property type="entry name" value="BAAT_C"/>
</dbReference>
<dbReference type="Proteomes" id="UP000198510">
    <property type="component" value="Unassembled WGS sequence"/>
</dbReference>
<feature type="transmembrane region" description="Helical" evidence="1">
    <location>
        <begin position="7"/>
        <end position="29"/>
    </location>
</feature>
<evidence type="ECO:0000259" key="2">
    <source>
        <dbReference type="Pfam" id="PF08840"/>
    </source>
</evidence>